<sequence>MQMQKTNHQHRPWVTLREIALTDIDHVSYMESDVLPQTKKRCPTCLSVPNPEGESQVGDRKEQSASRRTVPRCSAIMPKVTELEVSEGQSKKDTLAQKVKDLEVLSKKKDRYIPPHERRKLKEQEGGQIEEVLLLILHRVEEHDIVLEEIRECLDAEPDDDLSFYDHSATSMDQVLSSLYPEPKEEWPYENEANLTNGT</sequence>
<dbReference type="HOGENOM" id="CLU_1374320_0_0_1"/>
<protein>
    <recommendedName>
        <fullName evidence="4">Integrase core domain containing protein</fullName>
    </recommendedName>
</protein>
<keyword evidence="3" id="KW-1185">Reference proteome</keyword>
<feature type="region of interest" description="Disordered" evidence="1">
    <location>
        <begin position="46"/>
        <end position="70"/>
    </location>
</feature>
<reference evidence="2" key="2">
    <citation type="submission" date="2015-06" db="UniProtKB">
        <authorList>
            <consortium name="EnsemblPlants"/>
        </authorList>
    </citation>
    <scope>IDENTIFICATION</scope>
    <source>
        <strain evidence="2">DM1-3 516 R44</strain>
    </source>
</reference>
<dbReference type="Gramene" id="PGSC0003DMT400094633">
    <property type="protein sequence ID" value="PGSC0003DMT400094633"/>
    <property type="gene ID" value="PGSC0003DMG400044204"/>
</dbReference>
<evidence type="ECO:0000256" key="1">
    <source>
        <dbReference type="SAM" id="MobiDB-lite"/>
    </source>
</evidence>
<accession>M1DUI9</accession>
<organism evidence="2 3">
    <name type="scientific">Solanum tuberosum</name>
    <name type="common">Potato</name>
    <dbReference type="NCBI Taxonomy" id="4113"/>
    <lineage>
        <taxon>Eukaryota</taxon>
        <taxon>Viridiplantae</taxon>
        <taxon>Streptophyta</taxon>
        <taxon>Embryophyta</taxon>
        <taxon>Tracheophyta</taxon>
        <taxon>Spermatophyta</taxon>
        <taxon>Magnoliopsida</taxon>
        <taxon>eudicotyledons</taxon>
        <taxon>Gunneridae</taxon>
        <taxon>Pentapetalae</taxon>
        <taxon>asterids</taxon>
        <taxon>lamiids</taxon>
        <taxon>Solanales</taxon>
        <taxon>Solanaceae</taxon>
        <taxon>Solanoideae</taxon>
        <taxon>Solaneae</taxon>
        <taxon>Solanum</taxon>
    </lineage>
</organism>
<dbReference type="AlphaFoldDB" id="M1DUI9"/>
<dbReference type="PaxDb" id="4113-PGSC0003DMT400094633"/>
<evidence type="ECO:0000313" key="3">
    <source>
        <dbReference type="Proteomes" id="UP000011115"/>
    </source>
</evidence>
<proteinExistence type="predicted"/>
<evidence type="ECO:0000313" key="2">
    <source>
        <dbReference type="EnsemblPlants" id="PGSC0003DMT400094633"/>
    </source>
</evidence>
<name>M1DUI9_SOLTU</name>
<dbReference type="Proteomes" id="UP000011115">
    <property type="component" value="Unassembled WGS sequence"/>
</dbReference>
<evidence type="ECO:0008006" key="4">
    <source>
        <dbReference type="Google" id="ProtNLM"/>
    </source>
</evidence>
<reference evidence="3" key="1">
    <citation type="journal article" date="2011" name="Nature">
        <title>Genome sequence and analysis of the tuber crop potato.</title>
        <authorList>
            <consortium name="The Potato Genome Sequencing Consortium"/>
        </authorList>
    </citation>
    <scope>NUCLEOTIDE SEQUENCE [LARGE SCALE GENOMIC DNA]</scope>
    <source>
        <strain evidence="3">cv. DM1-3 516 R44</strain>
    </source>
</reference>
<dbReference type="InParanoid" id="M1DUI9"/>
<dbReference type="EnsemblPlants" id="PGSC0003DMT400094633">
    <property type="protein sequence ID" value="PGSC0003DMT400094633"/>
    <property type="gene ID" value="PGSC0003DMG400044204"/>
</dbReference>